<feature type="region of interest" description="Disordered" evidence="1">
    <location>
        <begin position="27"/>
        <end position="62"/>
    </location>
</feature>
<dbReference type="HOGENOM" id="CLU_2904568_0_0_1"/>
<protein>
    <submittedName>
        <fullName evidence="2">Predicted protein</fullName>
    </submittedName>
</protein>
<proteinExistence type="predicted"/>
<accession>B0DEK3</accession>
<keyword evidence="4" id="KW-1185">Reference proteome</keyword>
<evidence type="ECO:0000313" key="3">
    <source>
        <dbReference type="EMBL" id="EDR06972.1"/>
    </source>
</evidence>
<dbReference type="Proteomes" id="UP000001194">
    <property type="component" value="Unassembled WGS sequence"/>
</dbReference>
<evidence type="ECO:0000313" key="2">
    <source>
        <dbReference type="EMBL" id="EDR06949.1"/>
    </source>
</evidence>
<dbReference type="GeneID" id="6077972"/>
<reference evidence="2 4" key="1">
    <citation type="journal article" date="2008" name="Nature">
        <title>The genome of Laccaria bicolor provides insights into mycorrhizal symbiosis.</title>
        <authorList>
            <person name="Martin F."/>
            <person name="Aerts A."/>
            <person name="Ahren D."/>
            <person name="Brun A."/>
            <person name="Danchin E.G.J."/>
            <person name="Duchaussoy F."/>
            <person name="Gibon J."/>
            <person name="Kohler A."/>
            <person name="Lindquist E."/>
            <person name="Pereda V."/>
            <person name="Salamov A."/>
            <person name="Shapiro H.J."/>
            <person name="Wuyts J."/>
            <person name="Blaudez D."/>
            <person name="Buee M."/>
            <person name="Brokstein P."/>
            <person name="Canbaeck B."/>
            <person name="Cohen D."/>
            <person name="Courty P.E."/>
            <person name="Coutinho P.M."/>
            <person name="Delaruelle C."/>
            <person name="Detter J.C."/>
            <person name="Deveau A."/>
            <person name="DiFazio S."/>
            <person name="Duplessis S."/>
            <person name="Fraissinet-Tachet L."/>
            <person name="Lucic E."/>
            <person name="Frey-Klett P."/>
            <person name="Fourrey C."/>
            <person name="Feussner I."/>
            <person name="Gay G."/>
            <person name="Grimwood J."/>
            <person name="Hoegger P.J."/>
            <person name="Jain P."/>
            <person name="Kilaru S."/>
            <person name="Labbe J."/>
            <person name="Lin Y.C."/>
            <person name="Legue V."/>
            <person name="Le Tacon F."/>
            <person name="Marmeisse R."/>
            <person name="Melayah D."/>
            <person name="Montanini B."/>
            <person name="Muratet M."/>
            <person name="Nehls U."/>
            <person name="Niculita-Hirzel H."/>
            <person name="Oudot-Le Secq M.P."/>
            <person name="Peter M."/>
            <person name="Quesneville H."/>
            <person name="Rajashekar B."/>
            <person name="Reich M."/>
            <person name="Rouhier N."/>
            <person name="Schmutz J."/>
            <person name="Yin T."/>
            <person name="Chalot M."/>
            <person name="Henrissat B."/>
            <person name="Kuees U."/>
            <person name="Lucas S."/>
            <person name="Van de Peer Y."/>
            <person name="Podila G.K."/>
            <person name="Polle A."/>
            <person name="Pukkila P.J."/>
            <person name="Richardson P.M."/>
            <person name="Rouze P."/>
            <person name="Sanders I.R."/>
            <person name="Stajich J.E."/>
            <person name="Tunlid A."/>
            <person name="Tuskan G."/>
            <person name="Grigoriev I.V."/>
        </authorList>
    </citation>
    <scope>NUCLEOTIDE SEQUENCE [LARGE SCALE GENOMIC DNA]</scope>
    <source>
        <strain evidence="4">S238N-H82 / ATCC MYA-4686</strain>
    </source>
</reference>
<name>B0DEK3_LACBS</name>
<dbReference type="KEGG" id="lbc:LACBIDRAFT_299357"/>
<dbReference type="EMBL" id="DS547106">
    <property type="protein sequence ID" value="EDR06972.1"/>
    <property type="molecule type" value="Genomic_DNA"/>
</dbReference>
<dbReference type="RefSeq" id="XP_001882322.1">
    <property type="nucleotide sequence ID" value="XM_001882287.1"/>
</dbReference>
<gene>
    <name evidence="2" type="ORF">LACBIDRAFT_299357</name>
    <name evidence="3" type="ORF">LACBIDRAFT_299428</name>
</gene>
<sequence>MPNCHLIGGPEDHANSASYTIHSAFSSSVSKSSSKSSSGSITHDKDTVMEEAEHGPWYGNKE</sequence>
<organism evidence="4">
    <name type="scientific">Laccaria bicolor (strain S238N-H82 / ATCC MYA-4686)</name>
    <name type="common">Bicoloured deceiver</name>
    <name type="synonym">Laccaria laccata var. bicolor</name>
    <dbReference type="NCBI Taxonomy" id="486041"/>
    <lineage>
        <taxon>Eukaryota</taxon>
        <taxon>Fungi</taxon>
        <taxon>Dikarya</taxon>
        <taxon>Basidiomycota</taxon>
        <taxon>Agaricomycotina</taxon>
        <taxon>Agaricomycetes</taxon>
        <taxon>Agaricomycetidae</taxon>
        <taxon>Agaricales</taxon>
        <taxon>Agaricineae</taxon>
        <taxon>Hydnangiaceae</taxon>
        <taxon>Laccaria</taxon>
    </lineage>
</organism>
<dbReference type="GeneID" id="6078037"/>
<dbReference type="AlphaFoldDB" id="B0DEK3"/>
<feature type="compositionally biased region" description="Low complexity" evidence="1">
    <location>
        <begin position="27"/>
        <end position="40"/>
    </location>
</feature>
<dbReference type="EMBL" id="DS547106">
    <property type="protein sequence ID" value="EDR06949.1"/>
    <property type="molecule type" value="Genomic_DNA"/>
</dbReference>
<dbReference type="InParanoid" id="B0DEK3"/>
<dbReference type="RefSeq" id="XP_001882345.1">
    <property type="nucleotide sequence ID" value="XM_001882310.1"/>
</dbReference>
<dbReference type="KEGG" id="lbc:LACBIDRAFT_299428"/>
<feature type="compositionally biased region" description="Basic and acidic residues" evidence="1">
    <location>
        <begin position="42"/>
        <end position="62"/>
    </location>
</feature>
<evidence type="ECO:0000313" key="4">
    <source>
        <dbReference type="Proteomes" id="UP000001194"/>
    </source>
</evidence>
<evidence type="ECO:0000256" key="1">
    <source>
        <dbReference type="SAM" id="MobiDB-lite"/>
    </source>
</evidence>